<dbReference type="Proteomes" id="UP000736672">
    <property type="component" value="Unassembled WGS sequence"/>
</dbReference>
<dbReference type="EMBL" id="JAGTJS010000004">
    <property type="protein sequence ID" value="KAH7271038.1"/>
    <property type="molecule type" value="Genomic_DNA"/>
</dbReference>
<name>A0A9P9KZ74_FUSSL</name>
<organism evidence="1 2">
    <name type="scientific">Fusarium solani</name>
    <name type="common">Filamentous fungus</name>
    <dbReference type="NCBI Taxonomy" id="169388"/>
    <lineage>
        <taxon>Eukaryota</taxon>
        <taxon>Fungi</taxon>
        <taxon>Dikarya</taxon>
        <taxon>Ascomycota</taxon>
        <taxon>Pezizomycotina</taxon>
        <taxon>Sordariomycetes</taxon>
        <taxon>Hypocreomycetidae</taxon>
        <taxon>Hypocreales</taxon>
        <taxon>Nectriaceae</taxon>
        <taxon>Fusarium</taxon>
        <taxon>Fusarium solani species complex</taxon>
    </lineage>
</organism>
<sequence length="244" mass="26987">MAGPATHACGDQPLPPVATLQPTAEPRWPLCLATLPPPCDRPASGLCHDHRYGAPFPWCCGVMDGERGRHTAGPDPVPITNTLELPWAWDSHILLSVGRETFPGLWHWVFSLHPRPWERRFCMIKSGLRDEIPTAVTLPSETQASTVQELRAEVTDAADAPMGLQTLSRRRLGGRTHGKGKSNFSKIQRVKKSGYCPYPLPWASLRPDTDNPFLGGSKPTGGEWAFFSSQKRSISSFFVVQKLR</sequence>
<protein>
    <submittedName>
        <fullName evidence="1">Uncharacterized protein</fullName>
    </submittedName>
</protein>
<comment type="caution">
    <text evidence="1">The sequence shown here is derived from an EMBL/GenBank/DDBJ whole genome shotgun (WGS) entry which is preliminary data.</text>
</comment>
<reference evidence="1" key="1">
    <citation type="journal article" date="2021" name="Nat. Commun.">
        <title>Genetic determinants of endophytism in the Arabidopsis root mycobiome.</title>
        <authorList>
            <person name="Mesny F."/>
            <person name="Miyauchi S."/>
            <person name="Thiergart T."/>
            <person name="Pickel B."/>
            <person name="Atanasova L."/>
            <person name="Karlsson M."/>
            <person name="Huettel B."/>
            <person name="Barry K.W."/>
            <person name="Haridas S."/>
            <person name="Chen C."/>
            <person name="Bauer D."/>
            <person name="Andreopoulos W."/>
            <person name="Pangilinan J."/>
            <person name="LaButti K."/>
            <person name="Riley R."/>
            <person name="Lipzen A."/>
            <person name="Clum A."/>
            <person name="Drula E."/>
            <person name="Henrissat B."/>
            <person name="Kohler A."/>
            <person name="Grigoriev I.V."/>
            <person name="Martin F.M."/>
            <person name="Hacquard S."/>
        </authorList>
    </citation>
    <scope>NUCLEOTIDE SEQUENCE</scope>
    <source>
        <strain evidence="1">FSSC 5 MPI-SDFR-AT-0091</strain>
    </source>
</reference>
<evidence type="ECO:0000313" key="1">
    <source>
        <dbReference type="EMBL" id="KAH7271038.1"/>
    </source>
</evidence>
<evidence type="ECO:0000313" key="2">
    <source>
        <dbReference type="Proteomes" id="UP000736672"/>
    </source>
</evidence>
<proteinExistence type="predicted"/>
<keyword evidence="2" id="KW-1185">Reference proteome</keyword>
<gene>
    <name evidence="1" type="ORF">B0J15DRAFT_201750</name>
</gene>
<accession>A0A9P9KZ74</accession>
<dbReference type="AlphaFoldDB" id="A0A9P9KZ74"/>